<dbReference type="ExpressionAtlas" id="A0A5S9XWM4">
    <property type="expression patterns" value="baseline and differential"/>
</dbReference>
<sequence>MVSPFSMPCIAQTSGFVNYSQAFITQTITKRYHALIPTSNMVIVQNDNDRVNRFMTSYPPILKSTVNPPNDFDKHYETFTPKPIDFFCSQQDYACRQHLDIFSSSPKHYHEQYVHKNGRSVKYICKPTEVLEEIHDDIDYEEDGGWIYSLPFEKDSSFICLKCNSLFDTSQMLAVHTELIHSKNETKKRLKLHHQEFHGKSHKINKDQTGGTSCRRKLRQ</sequence>
<dbReference type="GO" id="GO:0008270">
    <property type="term" value="F:zinc ion binding"/>
    <property type="evidence" value="ECO:0007669"/>
    <property type="project" value="UniProtKB-KW"/>
</dbReference>
<keyword evidence="1" id="KW-0479">Metal-binding</keyword>
<feature type="domain" description="C2H2-type" evidence="3">
    <location>
        <begin position="158"/>
        <end position="186"/>
    </location>
</feature>
<name>A0A5S9XWM4_ARATH</name>
<gene>
    <name evidence="4" type="ORF">C24_LOCUS19251</name>
</gene>
<dbReference type="PROSITE" id="PS50157">
    <property type="entry name" value="ZINC_FINGER_C2H2_2"/>
    <property type="match status" value="1"/>
</dbReference>
<proteinExistence type="predicted"/>
<evidence type="ECO:0000313" key="5">
    <source>
        <dbReference type="Proteomes" id="UP000434276"/>
    </source>
</evidence>
<evidence type="ECO:0000256" key="2">
    <source>
        <dbReference type="SAM" id="MobiDB-lite"/>
    </source>
</evidence>
<dbReference type="EMBL" id="CACSHJ010000095">
    <property type="protein sequence ID" value="CAA0396528.1"/>
    <property type="molecule type" value="Genomic_DNA"/>
</dbReference>
<dbReference type="AlphaFoldDB" id="A0A5S9XWM4"/>
<keyword evidence="1" id="KW-0862">Zinc</keyword>
<dbReference type="PROSITE" id="PS00028">
    <property type="entry name" value="ZINC_FINGER_C2H2_1"/>
    <property type="match status" value="1"/>
</dbReference>
<dbReference type="InterPro" id="IPR013087">
    <property type="entry name" value="Znf_C2H2_type"/>
</dbReference>
<evidence type="ECO:0000313" key="4">
    <source>
        <dbReference type="EMBL" id="CAA0396528.1"/>
    </source>
</evidence>
<evidence type="ECO:0000256" key="1">
    <source>
        <dbReference type="PROSITE-ProRule" id="PRU00042"/>
    </source>
</evidence>
<protein>
    <recommendedName>
        <fullName evidence="3">C2H2-type domain-containing protein</fullName>
    </recommendedName>
</protein>
<feature type="region of interest" description="Disordered" evidence="2">
    <location>
        <begin position="197"/>
        <end position="220"/>
    </location>
</feature>
<reference evidence="4 5" key="1">
    <citation type="submission" date="2019-12" db="EMBL/GenBank/DDBJ databases">
        <authorList>
            <person name="Jiao W.-B."/>
            <person name="Schneeberger K."/>
        </authorList>
    </citation>
    <scope>NUCLEOTIDE SEQUENCE [LARGE SCALE GENOMIC DNA]</scope>
    <source>
        <strain evidence="5">cv. C24</strain>
    </source>
</reference>
<accession>A0A5S9XWM4</accession>
<dbReference type="Proteomes" id="UP000434276">
    <property type="component" value="Unassembled WGS sequence"/>
</dbReference>
<dbReference type="OrthoDB" id="1045255at2759"/>
<organism evidence="4 5">
    <name type="scientific">Arabidopsis thaliana</name>
    <name type="common">Mouse-ear cress</name>
    <dbReference type="NCBI Taxonomy" id="3702"/>
    <lineage>
        <taxon>Eukaryota</taxon>
        <taxon>Viridiplantae</taxon>
        <taxon>Streptophyta</taxon>
        <taxon>Embryophyta</taxon>
        <taxon>Tracheophyta</taxon>
        <taxon>Spermatophyta</taxon>
        <taxon>Magnoliopsida</taxon>
        <taxon>eudicotyledons</taxon>
        <taxon>Gunneridae</taxon>
        <taxon>Pentapetalae</taxon>
        <taxon>rosids</taxon>
        <taxon>malvids</taxon>
        <taxon>Brassicales</taxon>
        <taxon>Brassicaceae</taxon>
        <taxon>Camelineae</taxon>
        <taxon>Arabidopsis</taxon>
    </lineage>
</organism>
<keyword evidence="1" id="KW-0863">Zinc-finger</keyword>
<evidence type="ECO:0000259" key="3">
    <source>
        <dbReference type="PROSITE" id="PS50157"/>
    </source>
</evidence>